<evidence type="ECO:0000256" key="2">
    <source>
        <dbReference type="ARBA" id="ARBA00012438"/>
    </source>
</evidence>
<organism evidence="5 6">
    <name type="scientific">Bradyrhizobium iriomotense</name>
    <dbReference type="NCBI Taxonomy" id="441950"/>
    <lineage>
        <taxon>Bacteria</taxon>
        <taxon>Pseudomonadati</taxon>
        <taxon>Pseudomonadota</taxon>
        <taxon>Alphaproteobacteria</taxon>
        <taxon>Hyphomicrobiales</taxon>
        <taxon>Nitrobacteraceae</taxon>
        <taxon>Bradyrhizobium</taxon>
    </lineage>
</organism>
<dbReference type="EMBL" id="BSOW01000035">
    <property type="protein sequence ID" value="GLR90543.1"/>
    <property type="molecule type" value="Genomic_DNA"/>
</dbReference>
<dbReference type="EC" id="2.7.13.3" evidence="2"/>
<proteinExistence type="predicted"/>
<gene>
    <name evidence="5" type="ORF">GCM10007857_72580</name>
</gene>
<evidence type="ECO:0000256" key="3">
    <source>
        <dbReference type="SAM" id="MobiDB-lite"/>
    </source>
</evidence>
<feature type="region of interest" description="Disordered" evidence="3">
    <location>
        <begin position="222"/>
        <end position="253"/>
    </location>
</feature>
<comment type="caution">
    <text evidence="5">The sequence shown here is derived from an EMBL/GenBank/DDBJ whole genome shotgun (WGS) entry which is preliminary data.</text>
</comment>
<dbReference type="Gene3D" id="1.10.287.130">
    <property type="match status" value="1"/>
</dbReference>
<comment type="catalytic activity">
    <reaction evidence="1">
        <text>ATP + protein L-histidine = ADP + protein N-phospho-L-histidine.</text>
        <dbReference type="EC" id="2.7.13.3"/>
    </reaction>
</comment>
<evidence type="ECO:0000313" key="6">
    <source>
        <dbReference type="Proteomes" id="UP001156905"/>
    </source>
</evidence>
<dbReference type="SUPFAM" id="SSF47384">
    <property type="entry name" value="Homodimeric domain of signal transducing histidine kinase"/>
    <property type="match status" value="1"/>
</dbReference>
<dbReference type="PANTHER" id="PTHR43065">
    <property type="entry name" value="SENSOR HISTIDINE KINASE"/>
    <property type="match status" value="1"/>
</dbReference>
<dbReference type="Proteomes" id="UP001156905">
    <property type="component" value="Unassembled WGS sequence"/>
</dbReference>
<reference evidence="6" key="1">
    <citation type="journal article" date="2019" name="Int. J. Syst. Evol. Microbiol.">
        <title>The Global Catalogue of Microorganisms (GCM) 10K type strain sequencing project: providing services to taxonomists for standard genome sequencing and annotation.</title>
        <authorList>
            <consortium name="The Broad Institute Genomics Platform"/>
            <consortium name="The Broad Institute Genome Sequencing Center for Infectious Disease"/>
            <person name="Wu L."/>
            <person name="Ma J."/>
        </authorList>
    </citation>
    <scope>NUCLEOTIDE SEQUENCE [LARGE SCALE GENOMIC DNA]</scope>
    <source>
        <strain evidence="6">NBRC 102520</strain>
    </source>
</reference>
<protein>
    <recommendedName>
        <fullName evidence="2">histidine kinase</fullName>
        <ecNumber evidence="2">2.7.13.3</ecNumber>
    </recommendedName>
</protein>
<dbReference type="InterPro" id="IPR036097">
    <property type="entry name" value="HisK_dim/P_sf"/>
</dbReference>
<feature type="domain" description="Signal transduction histidine kinase dimerisation/phosphoacceptor" evidence="4">
    <location>
        <begin position="154"/>
        <end position="221"/>
    </location>
</feature>
<dbReference type="SMART" id="SM00388">
    <property type="entry name" value="HisKA"/>
    <property type="match status" value="1"/>
</dbReference>
<keyword evidence="6" id="KW-1185">Reference proteome</keyword>
<evidence type="ECO:0000313" key="5">
    <source>
        <dbReference type="EMBL" id="GLR90543.1"/>
    </source>
</evidence>
<dbReference type="InterPro" id="IPR003661">
    <property type="entry name" value="HisK_dim/P_dom"/>
</dbReference>
<sequence>MFAAIAERANTRRSEIADTALANLFPVKLSDVDWYATVVGETRPVQIEDCELGFADHPGLQGISRKRGFRSVALIPLFGHSGSIGIISVTRAGTGDFSDEHIRLLQTFADQAVISLENARLFNEVQTRTTELAQSLEELRDAQDRLVRAEKLASLGQLTAGIAHEIKNPLNFVSNFAALSVELTDELDDLLRPGAIAEEICSKVSELTRVLRDNLEKVVALSSRKRPTSRGKAGAMRSHPGSIPTLKSKRGAV</sequence>
<dbReference type="SUPFAM" id="SSF55781">
    <property type="entry name" value="GAF domain-like"/>
    <property type="match status" value="1"/>
</dbReference>
<dbReference type="Pfam" id="PF01590">
    <property type="entry name" value="GAF"/>
    <property type="match status" value="1"/>
</dbReference>
<dbReference type="InterPro" id="IPR003018">
    <property type="entry name" value="GAF"/>
</dbReference>
<dbReference type="CDD" id="cd00082">
    <property type="entry name" value="HisKA"/>
    <property type="match status" value="1"/>
</dbReference>
<dbReference type="PANTHER" id="PTHR43065:SF42">
    <property type="entry name" value="TWO-COMPONENT SENSOR PPRA"/>
    <property type="match status" value="1"/>
</dbReference>
<evidence type="ECO:0000259" key="4">
    <source>
        <dbReference type="SMART" id="SM00388"/>
    </source>
</evidence>
<dbReference type="Gene3D" id="3.30.450.40">
    <property type="match status" value="1"/>
</dbReference>
<dbReference type="Pfam" id="PF00512">
    <property type="entry name" value="HisKA"/>
    <property type="match status" value="1"/>
</dbReference>
<accession>A0ABQ6B9U0</accession>
<evidence type="ECO:0000256" key="1">
    <source>
        <dbReference type="ARBA" id="ARBA00000085"/>
    </source>
</evidence>
<name>A0ABQ6B9U0_9BRAD</name>
<dbReference type="InterPro" id="IPR029016">
    <property type="entry name" value="GAF-like_dom_sf"/>
</dbReference>